<feature type="compositionally biased region" description="Low complexity" evidence="1">
    <location>
        <begin position="340"/>
        <end position="351"/>
    </location>
</feature>
<feature type="region of interest" description="Disordered" evidence="1">
    <location>
        <begin position="198"/>
        <end position="224"/>
    </location>
</feature>
<accession>A0A2B7YQ31</accession>
<sequence length="517" mass="57235">MDHPANPQWCDFRAFHHHHHHHHHHNHEPPPEIRPCIAELLRTGYHAPNLLLRVERIIEVAIPILSAHDERHDDSVDGQNNNAIQQRHVGSGQRRGGGLAHRRRRAYRLFLSDGELIIQALLRKELHLFVSTGEITAGTIVRVERYEVRRGKRVGEDTSTTAGETGKTGQGQQQVVFLAVEAIRGVFWGVGSEGPDLRGSEAVRRKRGSEDGEECGGLSPEKKRVKVDGLGNAVHGWEEEEERDSGGISTAKGTAIAVEAAKSPEPIDKQRLETPLETTTQLEREFDVDLLESPTPSPDAAKDERPSPSLQSPPQQASCPETTSAQQQIEPHSPTPQPPTTTTTTLSSTEPLKPIDRPLNLLTLADLVHPTKKSIPRRNYLCDIFAVISWISPVTIKRSSMPAKRDLRVLDPTITSSASSSSSARPAVAVAGLSVSVFVDAEKFDPPVGTVALFRSLKTHEWEGISLNAYERDCAGREWVIADPVRLRAEGYDVEGLRGWWEHREEERIGGFGEIDE</sequence>
<dbReference type="AlphaFoldDB" id="A0A2B7YQ31"/>
<dbReference type="OrthoDB" id="1918685at2759"/>
<comment type="caution">
    <text evidence="2">The sequence shown here is derived from an EMBL/GenBank/DDBJ whole genome shotgun (WGS) entry which is preliminary data.</text>
</comment>
<feature type="region of interest" description="Disordered" evidence="1">
    <location>
        <begin position="72"/>
        <end position="98"/>
    </location>
</feature>
<dbReference type="InterPro" id="IPR012340">
    <property type="entry name" value="NA-bd_OB-fold"/>
</dbReference>
<feature type="compositionally biased region" description="Polar residues" evidence="1">
    <location>
        <begin position="319"/>
        <end position="330"/>
    </location>
</feature>
<keyword evidence="3" id="KW-1185">Reference proteome</keyword>
<feature type="compositionally biased region" description="Low complexity" evidence="1">
    <location>
        <begin position="307"/>
        <end position="318"/>
    </location>
</feature>
<evidence type="ECO:0000313" key="2">
    <source>
        <dbReference type="EMBL" id="PGH22988.1"/>
    </source>
</evidence>
<protein>
    <submittedName>
        <fullName evidence="2">Uncharacterized protein</fullName>
    </submittedName>
</protein>
<proteinExistence type="predicted"/>
<feature type="compositionally biased region" description="Basic and acidic residues" evidence="1">
    <location>
        <begin position="265"/>
        <end position="274"/>
    </location>
</feature>
<name>A0A2B7YQ31_POLH7</name>
<gene>
    <name evidence="2" type="ORF">AJ80_02903</name>
</gene>
<evidence type="ECO:0000313" key="3">
    <source>
        <dbReference type="Proteomes" id="UP000224634"/>
    </source>
</evidence>
<reference evidence="2 3" key="1">
    <citation type="submission" date="2017-10" db="EMBL/GenBank/DDBJ databases">
        <title>Comparative genomics in systemic dimorphic fungi from Ajellomycetaceae.</title>
        <authorList>
            <person name="Munoz J.F."/>
            <person name="Mcewen J.G."/>
            <person name="Clay O.K."/>
            <person name="Cuomo C.A."/>
        </authorList>
    </citation>
    <scope>NUCLEOTIDE SEQUENCE [LARGE SCALE GENOMIC DNA]</scope>
    <source>
        <strain evidence="2 3">UAMH7299</strain>
    </source>
</reference>
<dbReference type="EMBL" id="PDNA01000030">
    <property type="protein sequence ID" value="PGH22988.1"/>
    <property type="molecule type" value="Genomic_DNA"/>
</dbReference>
<dbReference type="Gene3D" id="2.40.50.140">
    <property type="entry name" value="Nucleic acid-binding proteins"/>
    <property type="match status" value="1"/>
</dbReference>
<evidence type="ECO:0000256" key="1">
    <source>
        <dbReference type="SAM" id="MobiDB-lite"/>
    </source>
</evidence>
<organism evidence="2 3">
    <name type="scientific">Polytolypa hystricis (strain UAMH7299)</name>
    <dbReference type="NCBI Taxonomy" id="1447883"/>
    <lineage>
        <taxon>Eukaryota</taxon>
        <taxon>Fungi</taxon>
        <taxon>Dikarya</taxon>
        <taxon>Ascomycota</taxon>
        <taxon>Pezizomycotina</taxon>
        <taxon>Eurotiomycetes</taxon>
        <taxon>Eurotiomycetidae</taxon>
        <taxon>Onygenales</taxon>
        <taxon>Onygenales incertae sedis</taxon>
        <taxon>Polytolypa</taxon>
    </lineage>
</organism>
<dbReference type="Proteomes" id="UP000224634">
    <property type="component" value="Unassembled WGS sequence"/>
</dbReference>
<feature type="region of interest" description="Disordered" evidence="1">
    <location>
        <begin position="260"/>
        <end position="354"/>
    </location>
</feature>